<evidence type="ECO:0000256" key="2">
    <source>
        <dbReference type="SAM" id="Phobius"/>
    </source>
</evidence>
<dbReference type="Proteomes" id="UP000603904">
    <property type="component" value="Unassembled WGS sequence"/>
</dbReference>
<comment type="caution">
    <text evidence="3">The sequence shown here is derived from an EMBL/GenBank/DDBJ whole genome shotgun (WGS) entry which is preliminary data.</text>
</comment>
<keyword evidence="4" id="KW-1185">Reference proteome</keyword>
<keyword evidence="2" id="KW-0812">Transmembrane</keyword>
<feature type="transmembrane region" description="Helical" evidence="2">
    <location>
        <begin position="57"/>
        <end position="83"/>
    </location>
</feature>
<evidence type="ECO:0000313" key="4">
    <source>
        <dbReference type="Proteomes" id="UP000603904"/>
    </source>
</evidence>
<evidence type="ECO:0000313" key="3">
    <source>
        <dbReference type="EMBL" id="GIH44766.1"/>
    </source>
</evidence>
<keyword evidence="2" id="KW-1133">Transmembrane helix</keyword>
<accession>A0ABQ4GCM1</accession>
<keyword evidence="2" id="KW-0472">Membrane</keyword>
<dbReference type="EMBL" id="BOOC01000074">
    <property type="protein sequence ID" value="GIH44766.1"/>
    <property type="molecule type" value="Genomic_DNA"/>
</dbReference>
<gene>
    <name evidence="3" type="ORF">Mco01_77660</name>
</gene>
<dbReference type="RefSeq" id="WP_204061736.1">
    <property type="nucleotide sequence ID" value="NZ_BAAAGP010000061.1"/>
</dbReference>
<protein>
    <submittedName>
        <fullName evidence="3">Uncharacterized protein</fullName>
    </submittedName>
</protein>
<proteinExistence type="predicted"/>
<reference evidence="3 4" key="1">
    <citation type="submission" date="2021-01" db="EMBL/GenBank/DDBJ databases">
        <title>Whole genome shotgun sequence of Microbispora corallina NBRC 16416.</title>
        <authorList>
            <person name="Komaki H."/>
            <person name="Tamura T."/>
        </authorList>
    </citation>
    <scope>NUCLEOTIDE SEQUENCE [LARGE SCALE GENOMIC DNA]</scope>
    <source>
        <strain evidence="3 4">NBRC 16416</strain>
    </source>
</reference>
<organism evidence="3 4">
    <name type="scientific">Microbispora corallina</name>
    <dbReference type="NCBI Taxonomy" id="83302"/>
    <lineage>
        <taxon>Bacteria</taxon>
        <taxon>Bacillati</taxon>
        <taxon>Actinomycetota</taxon>
        <taxon>Actinomycetes</taxon>
        <taxon>Streptosporangiales</taxon>
        <taxon>Streptosporangiaceae</taxon>
        <taxon>Microbispora</taxon>
    </lineage>
</organism>
<sequence length="298" mass="31141">MHQQPGPSHGADGPSHGRHPYGAQPPRQPEWQPSAGWQPTHEWRAPHPHRKGRGPGFWLLVVGLPFVLVAGCMAVAGALAAGAPDTAGRVARSSATGAAGPTHDAMSAKETAAPRKPAPAPSPRTYSGVSAKVVKLRRSDWTGVWLVTLTHLGESNFIVSPLDAHGAEQSSIVNEIGGYKGSVLLNEDEGAQTAALKIQADGAWTVTLKPLSMARRWTGAALTGRGDDVAIVSPPSSGLTTVTARHSGSANFIVDAYTESSRENLVNEIGGWHGEVPLPDGTVLLTVHADGVWSFAKS</sequence>
<feature type="region of interest" description="Disordered" evidence="1">
    <location>
        <begin position="92"/>
        <end position="126"/>
    </location>
</feature>
<feature type="region of interest" description="Disordered" evidence="1">
    <location>
        <begin position="1"/>
        <end position="48"/>
    </location>
</feature>
<evidence type="ECO:0000256" key="1">
    <source>
        <dbReference type="SAM" id="MobiDB-lite"/>
    </source>
</evidence>
<name>A0ABQ4GCM1_9ACTN</name>